<evidence type="ECO:0000313" key="1">
    <source>
        <dbReference type="EMBL" id="MET1256173.1"/>
    </source>
</evidence>
<organism evidence="1 2">
    <name type="scientific">Aliikangiella maris</name>
    <dbReference type="NCBI Taxonomy" id="3162458"/>
    <lineage>
        <taxon>Bacteria</taxon>
        <taxon>Pseudomonadati</taxon>
        <taxon>Pseudomonadota</taxon>
        <taxon>Gammaproteobacteria</taxon>
        <taxon>Oceanospirillales</taxon>
        <taxon>Pleioneaceae</taxon>
        <taxon>Aliikangiella</taxon>
    </lineage>
</organism>
<name>A0ABV2BW73_9GAMM</name>
<proteinExistence type="predicted"/>
<accession>A0ABV2BW73</accession>
<keyword evidence="2" id="KW-1185">Reference proteome</keyword>
<dbReference type="RefSeq" id="WP_353896758.1">
    <property type="nucleotide sequence ID" value="NZ_JBEVCJ010000017.1"/>
</dbReference>
<comment type="caution">
    <text evidence="1">The sequence shown here is derived from an EMBL/GenBank/DDBJ whole genome shotgun (WGS) entry which is preliminary data.</text>
</comment>
<evidence type="ECO:0000313" key="2">
    <source>
        <dbReference type="Proteomes" id="UP001548189"/>
    </source>
</evidence>
<dbReference type="EMBL" id="JBEVCJ010000017">
    <property type="protein sequence ID" value="MET1256173.1"/>
    <property type="molecule type" value="Genomic_DNA"/>
</dbReference>
<reference evidence="1 2" key="1">
    <citation type="submission" date="2024-06" db="EMBL/GenBank/DDBJ databases">
        <authorList>
            <person name="Li F."/>
        </authorList>
    </citation>
    <scope>NUCLEOTIDE SEQUENCE [LARGE SCALE GENOMIC DNA]</scope>
    <source>
        <strain evidence="1 2">GXAS 311</strain>
    </source>
</reference>
<sequence>MSDSNITKMSPNQLASLQNWIQFFANIHQAHIVELDIMLLLIGADDGAYLTLIHTAGGKNVEYRLNTESKRKPLAALIHWLDNFGYQIESLIELIKQLEYTSYEDMQVARYRGMEIWKKESI</sequence>
<protein>
    <submittedName>
        <fullName evidence="1">Uncharacterized protein</fullName>
    </submittedName>
</protein>
<dbReference type="Proteomes" id="UP001548189">
    <property type="component" value="Unassembled WGS sequence"/>
</dbReference>
<gene>
    <name evidence="1" type="ORF">ABVT43_13620</name>
</gene>